<feature type="region of interest" description="Disordered" evidence="1">
    <location>
        <begin position="304"/>
        <end position="372"/>
    </location>
</feature>
<evidence type="ECO:0000256" key="1">
    <source>
        <dbReference type="SAM" id="MobiDB-lite"/>
    </source>
</evidence>
<comment type="caution">
    <text evidence="3">The sequence shown here is derived from an EMBL/GenBank/DDBJ whole genome shotgun (WGS) entry which is preliminary data.</text>
</comment>
<proteinExistence type="predicted"/>
<dbReference type="PANTHER" id="PTHR37198:SF1">
    <property type="entry name" value="NUCLEOLIN"/>
    <property type="match status" value="1"/>
</dbReference>
<keyword evidence="2" id="KW-0812">Transmembrane</keyword>
<protein>
    <submittedName>
        <fullName evidence="3">Uncharacterized protein</fullName>
    </submittedName>
</protein>
<reference evidence="3" key="1">
    <citation type="submission" date="2020-08" db="EMBL/GenBank/DDBJ databases">
        <title>Plant Genome Project.</title>
        <authorList>
            <person name="Zhang R.-G."/>
        </authorList>
    </citation>
    <scope>NUCLEOTIDE SEQUENCE</scope>
    <source>
        <strain evidence="3">WSP0</strain>
        <tissue evidence="3">Leaf</tissue>
    </source>
</reference>
<feature type="region of interest" description="Disordered" evidence="1">
    <location>
        <begin position="163"/>
        <end position="200"/>
    </location>
</feature>
<feature type="region of interest" description="Disordered" evidence="1">
    <location>
        <begin position="407"/>
        <end position="450"/>
    </location>
</feature>
<keyword evidence="2" id="KW-0472">Membrane</keyword>
<feature type="compositionally biased region" description="Basic and acidic residues" evidence="1">
    <location>
        <begin position="322"/>
        <end position="338"/>
    </location>
</feature>
<dbReference type="Proteomes" id="UP000823749">
    <property type="component" value="Chromosome 9"/>
</dbReference>
<organism evidence="3 4">
    <name type="scientific">Rhododendron griersonianum</name>
    <dbReference type="NCBI Taxonomy" id="479676"/>
    <lineage>
        <taxon>Eukaryota</taxon>
        <taxon>Viridiplantae</taxon>
        <taxon>Streptophyta</taxon>
        <taxon>Embryophyta</taxon>
        <taxon>Tracheophyta</taxon>
        <taxon>Spermatophyta</taxon>
        <taxon>Magnoliopsida</taxon>
        <taxon>eudicotyledons</taxon>
        <taxon>Gunneridae</taxon>
        <taxon>Pentapetalae</taxon>
        <taxon>asterids</taxon>
        <taxon>Ericales</taxon>
        <taxon>Ericaceae</taxon>
        <taxon>Ericoideae</taxon>
        <taxon>Rhodoreae</taxon>
        <taxon>Rhododendron</taxon>
    </lineage>
</organism>
<name>A0AAV6IVG0_9ERIC</name>
<evidence type="ECO:0000313" key="4">
    <source>
        <dbReference type="Proteomes" id="UP000823749"/>
    </source>
</evidence>
<feature type="compositionally biased region" description="Basic and acidic residues" evidence="1">
    <location>
        <begin position="353"/>
        <end position="367"/>
    </location>
</feature>
<feature type="compositionally biased region" description="Basic and acidic residues" evidence="1">
    <location>
        <begin position="415"/>
        <end position="426"/>
    </location>
</feature>
<keyword evidence="2" id="KW-1133">Transmembrane helix</keyword>
<feature type="compositionally biased region" description="Basic residues" evidence="1">
    <location>
        <begin position="342"/>
        <end position="352"/>
    </location>
</feature>
<feature type="compositionally biased region" description="Polar residues" evidence="1">
    <location>
        <begin position="435"/>
        <end position="447"/>
    </location>
</feature>
<feature type="compositionally biased region" description="Basic and acidic residues" evidence="1">
    <location>
        <begin position="304"/>
        <end position="314"/>
    </location>
</feature>
<sequence>MEGPSRMEDPSEEWEVQGHSSSDGSNSKVSWILHKGLNLGKKIVITGVVISSAPLVLLPLVVISALGFAFSIPFGLVFVSYACTEKLMSKLLPGPRYPLMLGSGTPTKGEVEEEETEFGFGDGEYWRKGDEIDDQEPVEEVDDEIDFVKDWGSGLEMNADEYGRKNIEKDDEEPRNGVDEIVNKDGYEKDVGEDVEGKDKGPLEGIELKIEGIREEEKDVSVVERSKWEQPVDVHQVEVVVGKAEKNGDVIKGGVVDRDRADKVKTSNEEEDLARGTTGLLRKVRDEGDVGDPVEKDKWQRKEISDHTAKDMDQKNLNMAAETKKPSEVKGVKLEKLFGKMKGGKKRNKGPKQNKEIRESRTEEHVDAVSGVVEQVEEGIKEDNRDEMKAEKVVVVEEPIGDISKPIKGNTLVNADDRNGASDERSYPTAENPEEYQNISGHTSEGNAGSLELHVPAEDPKSKHAEIDIIIPVRKVPLSEKKIWERIEALRAIVGYKAEPRATCVEEIKALYIFTGVEPTAASFKNPSDLVEVNDRLQFLMSIVGVK</sequence>
<feature type="region of interest" description="Disordered" evidence="1">
    <location>
        <begin position="1"/>
        <end position="27"/>
    </location>
</feature>
<dbReference type="AlphaFoldDB" id="A0AAV6IVG0"/>
<feature type="transmembrane region" description="Helical" evidence="2">
    <location>
        <begin position="56"/>
        <end position="83"/>
    </location>
</feature>
<accession>A0AAV6IVG0</accession>
<dbReference type="PANTHER" id="PTHR37198">
    <property type="entry name" value="NUCLEOLIN"/>
    <property type="match status" value="1"/>
</dbReference>
<gene>
    <name evidence="3" type="ORF">RHGRI_027194</name>
</gene>
<feature type="compositionally biased region" description="Polar residues" evidence="1">
    <location>
        <begin position="18"/>
        <end position="27"/>
    </location>
</feature>
<dbReference type="EMBL" id="JACTNZ010000009">
    <property type="protein sequence ID" value="KAG5532821.1"/>
    <property type="molecule type" value="Genomic_DNA"/>
</dbReference>
<evidence type="ECO:0000313" key="3">
    <source>
        <dbReference type="EMBL" id="KAG5532821.1"/>
    </source>
</evidence>
<evidence type="ECO:0000256" key="2">
    <source>
        <dbReference type="SAM" id="Phobius"/>
    </source>
</evidence>
<keyword evidence="4" id="KW-1185">Reference proteome</keyword>